<keyword evidence="2" id="KW-1185">Reference proteome</keyword>
<evidence type="ECO:0000313" key="1">
    <source>
        <dbReference type="EMBL" id="KLJ07338.1"/>
    </source>
</evidence>
<name>A0A0H1B8G1_9EURO</name>
<evidence type="ECO:0000313" key="2">
    <source>
        <dbReference type="Proteomes" id="UP000053573"/>
    </source>
</evidence>
<reference evidence="2" key="1">
    <citation type="journal article" date="2015" name="PLoS Genet.">
        <title>The dynamic genome and transcriptome of the human fungal pathogen Blastomyces and close relative Emmonsia.</title>
        <authorList>
            <person name="Munoz J.F."/>
            <person name="Gauthier G.M."/>
            <person name="Desjardins C.A."/>
            <person name="Gallo J.E."/>
            <person name="Holder J."/>
            <person name="Sullivan T.D."/>
            <person name="Marty A.J."/>
            <person name="Carmen J.C."/>
            <person name="Chen Z."/>
            <person name="Ding L."/>
            <person name="Gujja S."/>
            <person name="Magrini V."/>
            <person name="Misas E."/>
            <person name="Mitreva M."/>
            <person name="Priest M."/>
            <person name="Saif S."/>
            <person name="Whiston E.A."/>
            <person name="Young S."/>
            <person name="Zeng Q."/>
            <person name="Goldman W.E."/>
            <person name="Mardis E.R."/>
            <person name="Taylor J.W."/>
            <person name="McEwen J.G."/>
            <person name="Clay O.K."/>
            <person name="Klein B.S."/>
            <person name="Cuomo C.A."/>
        </authorList>
    </citation>
    <scope>NUCLEOTIDE SEQUENCE [LARGE SCALE GENOMIC DNA]</scope>
    <source>
        <strain evidence="2">UAMH 139</strain>
    </source>
</reference>
<dbReference type="Proteomes" id="UP000053573">
    <property type="component" value="Unassembled WGS sequence"/>
</dbReference>
<sequence>MVRILSLRTLIRGFPSGGQPCLPRKTTCAKSIVAKGRERRIHRCKKAKPLAMSHRVRPIVGGIYPLSR</sequence>
<dbReference type="AlphaFoldDB" id="A0A0H1B8G1"/>
<accession>A0A0H1B8G1</accession>
<dbReference type="EMBL" id="LDEV01002842">
    <property type="protein sequence ID" value="KLJ07338.1"/>
    <property type="molecule type" value="Genomic_DNA"/>
</dbReference>
<proteinExistence type="predicted"/>
<comment type="caution">
    <text evidence="1">The sequence shown here is derived from an EMBL/GenBank/DDBJ whole genome shotgun (WGS) entry which is preliminary data.</text>
</comment>
<organism evidence="1 2">
    <name type="scientific">Blastomyces silverae</name>
    <dbReference type="NCBI Taxonomy" id="2060906"/>
    <lineage>
        <taxon>Eukaryota</taxon>
        <taxon>Fungi</taxon>
        <taxon>Dikarya</taxon>
        <taxon>Ascomycota</taxon>
        <taxon>Pezizomycotina</taxon>
        <taxon>Eurotiomycetes</taxon>
        <taxon>Eurotiomycetidae</taxon>
        <taxon>Onygenales</taxon>
        <taxon>Ajellomycetaceae</taxon>
        <taxon>Blastomyces</taxon>
    </lineage>
</organism>
<protein>
    <submittedName>
        <fullName evidence="1">Uncharacterized protein</fullName>
    </submittedName>
</protein>
<gene>
    <name evidence="1" type="ORF">EMPG_17181</name>
</gene>